<dbReference type="GO" id="GO:0003700">
    <property type="term" value="F:DNA-binding transcription factor activity"/>
    <property type="evidence" value="ECO:0007669"/>
    <property type="project" value="InterPro"/>
</dbReference>
<dbReference type="Gene3D" id="3.30.420.40">
    <property type="match status" value="2"/>
</dbReference>
<dbReference type="EMBL" id="QVFU01000007">
    <property type="protein sequence ID" value="RFS46802.1"/>
    <property type="molecule type" value="Genomic_DNA"/>
</dbReference>
<evidence type="ECO:0000256" key="1">
    <source>
        <dbReference type="ARBA" id="ARBA00006479"/>
    </source>
</evidence>
<reference evidence="3 4" key="1">
    <citation type="submission" date="2018-08" db="EMBL/GenBank/DDBJ databases">
        <title>Verrucosispora craniellae sp. nov., isolated from a marine sponge in the South China Sea.</title>
        <authorList>
            <person name="Li L."/>
            <person name="Lin H.W."/>
        </authorList>
    </citation>
    <scope>NUCLEOTIDE SEQUENCE [LARGE SCALE GENOMIC DNA]</scope>
    <source>
        <strain evidence="3 4">LHW63014</strain>
    </source>
</reference>
<sequence length="405" mass="41356">MISIQNEPQPTDLGDVRVANRAVVLRHVRLHAPCSRADIAARTGLNKATVSSLVSELIDQRLVRETGLTENRVGRPATMLVLDGEPYAALGLQIGADELVAVAIDLGGNRLLTWRRAFAPGTVPPAETLRALTALARRAIGRVTSQGRTVLGLTVGAPGLVDAAGTVPLSDALGWRDVPVAADLRAALREPAFAVGVDSVANLAALAEQRHGPHAGTTDLVHLTGGITVGAGIIAAGRLLRGGRGLAGGIGHLPVDPSGPPCDCGARGCLTALVGLPAVVRRLLPDAEADGPVTDYLPELTRIVALARQDDPTVRSGLAETGRHLGQGVAVLADLLNPEAVVLGDHFATLAPWLLPAARSELAARAHAPAAGGARLDASTLDTAAALGGATAALAVVEAGRLPTR</sequence>
<feature type="domain" description="HTH marR-type" evidence="2">
    <location>
        <begin position="23"/>
        <end position="65"/>
    </location>
</feature>
<name>A0A372G186_9ACTN</name>
<proteinExistence type="inferred from homology"/>
<dbReference type="InterPro" id="IPR036390">
    <property type="entry name" value="WH_DNA-bd_sf"/>
</dbReference>
<dbReference type="AlphaFoldDB" id="A0A372G186"/>
<dbReference type="InterPro" id="IPR036388">
    <property type="entry name" value="WH-like_DNA-bd_sf"/>
</dbReference>
<evidence type="ECO:0000313" key="3">
    <source>
        <dbReference type="EMBL" id="RFS46802.1"/>
    </source>
</evidence>
<comment type="caution">
    <text evidence="3">The sequence shown here is derived from an EMBL/GenBank/DDBJ whole genome shotgun (WGS) entry which is preliminary data.</text>
</comment>
<dbReference type="OrthoDB" id="3863906at2"/>
<protein>
    <submittedName>
        <fullName evidence="3">ROK family transcriptional regulator</fullName>
    </submittedName>
</protein>
<dbReference type="InterPro" id="IPR043129">
    <property type="entry name" value="ATPase_NBD"/>
</dbReference>
<dbReference type="RefSeq" id="WP_117227744.1">
    <property type="nucleotide sequence ID" value="NZ_CP061725.1"/>
</dbReference>
<evidence type="ECO:0000313" key="4">
    <source>
        <dbReference type="Proteomes" id="UP000262621"/>
    </source>
</evidence>
<organism evidence="3 4">
    <name type="scientific">Micromonospora craniellae</name>
    <dbReference type="NCBI Taxonomy" id="2294034"/>
    <lineage>
        <taxon>Bacteria</taxon>
        <taxon>Bacillati</taxon>
        <taxon>Actinomycetota</taxon>
        <taxon>Actinomycetes</taxon>
        <taxon>Micromonosporales</taxon>
        <taxon>Micromonosporaceae</taxon>
        <taxon>Micromonospora</taxon>
    </lineage>
</organism>
<dbReference type="SUPFAM" id="SSF53067">
    <property type="entry name" value="Actin-like ATPase domain"/>
    <property type="match status" value="2"/>
</dbReference>
<dbReference type="PANTHER" id="PTHR18964:SF149">
    <property type="entry name" value="BIFUNCTIONAL UDP-N-ACETYLGLUCOSAMINE 2-EPIMERASE_N-ACETYLMANNOSAMINE KINASE"/>
    <property type="match status" value="1"/>
</dbReference>
<accession>A0A372G186</accession>
<dbReference type="InterPro" id="IPR000835">
    <property type="entry name" value="HTH_MarR-typ"/>
</dbReference>
<dbReference type="Proteomes" id="UP000262621">
    <property type="component" value="Unassembled WGS sequence"/>
</dbReference>
<dbReference type="Pfam" id="PF12802">
    <property type="entry name" value="MarR_2"/>
    <property type="match status" value="1"/>
</dbReference>
<evidence type="ECO:0000259" key="2">
    <source>
        <dbReference type="Pfam" id="PF12802"/>
    </source>
</evidence>
<dbReference type="PANTHER" id="PTHR18964">
    <property type="entry name" value="ROK (REPRESSOR, ORF, KINASE) FAMILY"/>
    <property type="match status" value="1"/>
</dbReference>
<keyword evidence="4" id="KW-1185">Reference proteome</keyword>
<gene>
    <name evidence="3" type="ORF">D0Q02_09810</name>
</gene>
<dbReference type="InterPro" id="IPR000600">
    <property type="entry name" value="ROK"/>
</dbReference>
<comment type="similarity">
    <text evidence="1">Belongs to the ROK (NagC/XylR) family.</text>
</comment>
<dbReference type="SUPFAM" id="SSF46785">
    <property type="entry name" value="Winged helix' DNA-binding domain"/>
    <property type="match status" value="1"/>
</dbReference>
<dbReference type="Pfam" id="PF00480">
    <property type="entry name" value="ROK"/>
    <property type="match status" value="1"/>
</dbReference>
<dbReference type="Gene3D" id="1.10.10.10">
    <property type="entry name" value="Winged helix-like DNA-binding domain superfamily/Winged helix DNA-binding domain"/>
    <property type="match status" value="1"/>
</dbReference>